<dbReference type="InterPro" id="IPR020846">
    <property type="entry name" value="MFS_dom"/>
</dbReference>
<dbReference type="InParanoid" id="A0A0C9ZYR8"/>
<dbReference type="Pfam" id="PF07690">
    <property type="entry name" value="MFS_1"/>
    <property type="match status" value="1"/>
</dbReference>
<evidence type="ECO:0000256" key="6">
    <source>
        <dbReference type="SAM" id="Phobius"/>
    </source>
</evidence>
<sequence>MTWRGDTSSATTRAADSQDTSALGSILDHTVLTALSSQTLAPFIPQLIRDIGVTHGDESQVGHYVGILQSPYFAVHALTIFHWSRLSDQIGRKPVLLAALLAISVSMFSFGLSTTFLGLVVGRAICGSFNGINGVVNSMVIDITDETNMPKAYGYMPVPWMTGTIAG</sequence>
<dbReference type="PANTHER" id="PTHR23504:SF15">
    <property type="entry name" value="MAJOR FACILITATOR SUPERFAMILY (MFS) PROFILE DOMAIN-CONTAINING PROTEIN"/>
    <property type="match status" value="1"/>
</dbReference>
<dbReference type="PANTHER" id="PTHR23504">
    <property type="entry name" value="MAJOR FACILITATOR SUPERFAMILY DOMAIN-CONTAINING PROTEIN 10"/>
    <property type="match status" value="1"/>
</dbReference>
<dbReference type="HOGENOM" id="CLU_091522_1_0_1"/>
<dbReference type="InterPro" id="IPR001958">
    <property type="entry name" value="Tet-R_TetA/multi-R_MdtG-like"/>
</dbReference>
<accession>A0A0C9ZYR8</accession>
<dbReference type="Gene3D" id="1.20.1250.20">
    <property type="entry name" value="MFS general substrate transporter like domains"/>
    <property type="match status" value="1"/>
</dbReference>
<dbReference type="AlphaFoldDB" id="A0A0C9ZYR8"/>
<dbReference type="GO" id="GO:0022857">
    <property type="term" value="F:transmembrane transporter activity"/>
    <property type="evidence" value="ECO:0007669"/>
    <property type="project" value="InterPro"/>
</dbReference>
<evidence type="ECO:0000259" key="7">
    <source>
        <dbReference type="PROSITE" id="PS50850"/>
    </source>
</evidence>
<proteinExistence type="predicted"/>
<evidence type="ECO:0000256" key="3">
    <source>
        <dbReference type="ARBA" id="ARBA00022692"/>
    </source>
</evidence>
<dbReference type="SUPFAM" id="SSF103473">
    <property type="entry name" value="MFS general substrate transporter"/>
    <property type="match status" value="1"/>
</dbReference>
<dbReference type="GO" id="GO:0016020">
    <property type="term" value="C:membrane"/>
    <property type="evidence" value="ECO:0007669"/>
    <property type="project" value="UniProtKB-SubCell"/>
</dbReference>
<name>A0A0C9ZYR8_9AGAM</name>
<dbReference type="PRINTS" id="PR01035">
    <property type="entry name" value="TCRTETA"/>
</dbReference>
<keyword evidence="5 6" id="KW-0472">Membrane</keyword>
<protein>
    <recommendedName>
        <fullName evidence="7">Major facilitator superfamily (MFS) profile domain-containing protein</fullName>
    </recommendedName>
</protein>
<evidence type="ECO:0000313" key="8">
    <source>
        <dbReference type="EMBL" id="KIK34621.1"/>
    </source>
</evidence>
<dbReference type="PROSITE" id="PS50850">
    <property type="entry name" value="MFS"/>
    <property type="match status" value="1"/>
</dbReference>
<organism evidence="8 9">
    <name type="scientific">Suillus luteus UH-Slu-Lm8-n1</name>
    <dbReference type="NCBI Taxonomy" id="930992"/>
    <lineage>
        <taxon>Eukaryota</taxon>
        <taxon>Fungi</taxon>
        <taxon>Dikarya</taxon>
        <taxon>Basidiomycota</taxon>
        <taxon>Agaricomycotina</taxon>
        <taxon>Agaricomycetes</taxon>
        <taxon>Agaricomycetidae</taxon>
        <taxon>Boletales</taxon>
        <taxon>Suillineae</taxon>
        <taxon>Suillaceae</taxon>
        <taxon>Suillus</taxon>
    </lineage>
</organism>
<evidence type="ECO:0000313" key="9">
    <source>
        <dbReference type="Proteomes" id="UP000054485"/>
    </source>
</evidence>
<dbReference type="InterPro" id="IPR011701">
    <property type="entry name" value="MFS"/>
</dbReference>
<comment type="subcellular location">
    <subcellularLocation>
        <location evidence="1">Membrane</location>
        <topology evidence="1">Multi-pass membrane protein</topology>
    </subcellularLocation>
</comment>
<reference evidence="8 9" key="1">
    <citation type="submission" date="2014-04" db="EMBL/GenBank/DDBJ databases">
        <authorList>
            <consortium name="DOE Joint Genome Institute"/>
            <person name="Kuo A."/>
            <person name="Ruytinx J."/>
            <person name="Rineau F."/>
            <person name="Colpaert J."/>
            <person name="Kohler A."/>
            <person name="Nagy L.G."/>
            <person name="Floudas D."/>
            <person name="Copeland A."/>
            <person name="Barry K.W."/>
            <person name="Cichocki N."/>
            <person name="Veneault-Fourrey C."/>
            <person name="LaButti K."/>
            <person name="Lindquist E.A."/>
            <person name="Lipzen A."/>
            <person name="Lundell T."/>
            <person name="Morin E."/>
            <person name="Murat C."/>
            <person name="Sun H."/>
            <person name="Tunlid A."/>
            <person name="Henrissat B."/>
            <person name="Grigoriev I.V."/>
            <person name="Hibbett D.S."/>
            <person name="Martin F."/>
            <person name="Nordberg H.P."/>
            <person name="Cantor M.N."/>
            <person name="Hua S.X."/>
        </authorList>
    </citation>
    <scope>NUCLEOTIDE SEQUENCE [LARGE SCALE GENOMIC DNA]</scope>
    <source>
        <strain evidence="8 9">UH-Slu-Lm8-n1</strain>
    </source>
</reference>
<dbReference type="OrthoDB" id="2681111at2759"/>
<evidence type="ECO:0000256" key="2">
    <source>
        <dbReference type="ARBA" id="ARBA00022448"/>
    </source>
</evidence>
<dbReference type="EMBL" id="KN835727">
    <property type="protein sequence ID" value="KIK34621.1"/>
    <property type="molecule type" value="Genomic_DNA"/>
</dbReference>
<feature type="domain" description="Major facilitator superfamily (MFS) profile" evidence="7">
    <location>
        <begin position="22"/>
        <end position="167"/>
    </location>
</feature>
<keyword evidence="2" id="KW-0813">Transport</keyword>
<feature type="transmembrane region" description="Helical" evidence="6">
    <location>
        <begin position="95"/>
        <end position="121"/>
    </location>
</feature>
<reference evidence="9" key="2">
    <citation type="submission" date="2015-01" db="EMBL/GenBank/DDBJ databases">
        <title>Evolutionary Origins and Diversification of the Mycorrhizal Mutualists.</title>
        <authorList>
            <consortium name="DOE Joint Genome Institute"/>
            <consortium name="Mycorrhizal Genomics Consortium"/>
            <person name="Kohler A."/>
            <person name="Kuo A."/>
            <person name="Nagy L.G."/>
            <person name="Floudas D."/>
            <person name="Copeland A."/>
            <person name="Barry K.W."/>
            <person name="Cichocki N."/>
            <person name="Veneault-Fourrey C."/>
            <person name="LaButti K."/>
            <person name="Lindquist E.A."/>
            <person name="Lipzen A."/>
            <person name="Lundell T."/>
            <person name="Morin E."/>
            <person name="Murat C."/>
            <person name="Riley R."/>
            <person name="Ohm R."/>
            <person name="Sun H."/>
            <person name="Tunlid A."/>
            <person name="Henrissat B."/>
            <person name="Grigoriev I.V."/>
            <person name="Hibbett D.S."/>
            <person name="Martin F."/>
        </authorList>
    </citation>
    <scope>NUCLEOTIDE SEQUENCE [LARGE SCALE GENOMIC DNA]</scope>
    <source>
        <strain evidence="9">UH-Slu-Lm8-n1</strain>
    </source>
</reference>
<evidence type="ECO:0000256" key="4">
    <source>
        <dbReference type="ARBA" id="ARBA00022989"/>
    </source>
</evidence>
<evidence type="ECO:0000256" key="1">
    <source>
        <dbReference type="ARBA" id="ARBA00004141"/>
    </source>
</evidence>
<evidence type="ECO:0000256" key="5">
    <source>
        <dbReference type="ARBA" id="ARBA00023136"/>
    </source>
</evidence>
<keyword evidence="4 6" id="KW-1133">Transmembrane helix</keyword>
<dbReference type="Proteomes" id="UP000054485">
    <property type="component" value="Unassembled WGS sequence"/>
</dbReference>
<keyword evidence="3 6" id="KW-0812">Transmembrane</keyword>
<dbReference type="InterPro" id="IPR036259">
    <property type="entry name" value="MFS_trans_sf"/>
</dbReference>
<keyword evidence="9" id="KW-1185">Reference proteome</keyword>
<gene>
    <name evidence="8" type="ORF">CY34DRAFT_97651</name>
</gene>